<comment type="function">
    <text evidence="13">Dol-P-Glc:Glc(2)Man(9)GlcNAc(2)-PP-Dol alpha-1,2-glucosyltransferase that operates in the biosynthetic pathway of dolichol-linked oligosaccharides, the glycan precursors employed in protein asparagine (N)-glycosylation. The assembly of dolichol-linked oligosaccharides begins on the cytosolic side of the endoplasmic reticulum membrane and finishes in its lumen. The sequential addition of sugars to dolichol pyrophosphate produces dolichol-linked oligosaccharides containing fourteen sugars, including two GlcNAcs, nine mannoses and three glucoses. Once assembled, the oligosaccharide is transferred from the lipid to nascent proteins by oligosaccharyltransferases. In the lumen of the endoplasmic reticulum, adds the third and last glucose residue from dolichyl phosphate glucose (Dol-P-Glc) onto the lipid-linked oligosaccharide intermediate Glc(2)Man(9)GlcNAc(2)-PP-Dol to produce Glc(3)Man(9)GlcNAc(2)-PP-Dol.</text>
</comment>
<feature type="region of interest" description="Disordered" evidence="15">
    <location>
        <begin position="1110"/>
        <end position="1134"/>
    </location>
</feature>
<comment type="pathway">
    <text evidence="2">Protein modification; protein glycosylation.</text>
</comment>
<feature type="transmembrane region" description="Helical" evidence="16">
    <location>
        <begin position="266"/>
        <end position="286"/>
    </location>
</feature>
<feature type="transmembrane region" description="Helical" evidence="16">
    <location>
        <begin position="156"/>
        <end position="183"/>
    </location>
</feature>
<evidence type="ECO:0000256" key="11">
    <source>
        <dbReference type="ARBA" id="ARBA00023136"/>
    </source>
</evidence>
<evidence type="ECO:0000313" key="18">
    <source>
        <dbReference type="Proteomes" id="UP000217199"/>
    </source>
</evidence>
<feature type="transmembrane region" description="Helical" evidence="16">
    <location>
        <begin position="351"/>
        <end position="370"/>
    </location>
</feature>
<feature type="region of interest" description="Disordered" evidence="15">
    <location>
        <begin position="432"/>
        <end position="475"/>
    </location>
</feature>
<feature type="compositionally biased region" description="Low complexity" evidence="15">
    <location>
        <begin position="526"/>
        <end position="541"/>
    </location>
</feature>
<sequence length="1254" mass="139661">MSNAIYYFAFAAANVVLLRELNSIVQEPYMDEPFHVPQVQAYCRGDWNYWDPKLTTPPGLYILSVIFSKLFLFKCTLPVLRLTPLLSLLSLPLILTRLLSLIRRVRPPNELFSPTIDSLALSLFPIGWFYGFLYYTDVPSLAFVLLTVTLALEGRHGLASLSGLISCTFRQTNIIWVLFAFAYSQLRRMQYHRSTEKYLHDPPALDAKLGDWNSMIRSIPKSIHFILPQSTPYILDALLFSAFVYWNKGIVLGDKSNHIPVLHITQMFYFLGFATVFGWPALVSGPGGPIGLLKEVLYRMFGSKRRILISGLANIIIGLGVHFFTIHHPFLLADNRHYTFYIWRRVFRLHYVIPYLLSPVYLTCGWAWYVRVGKGNAFLRTISVPLFAAPTLLLSPLVEPRYFLIPYILLRAQIVDMPEWMAWVEHDCNTPHRRRCSPVSSNSNNSTEMAAVVSKTPDNDTKTTTKTTKRVTRSTIRNTLNLASVGKALADVMNKDSKEKDKDAARLTRRTTAERRRDPGPERRLSSSSLSSKESVSRRASGTGPIKGANTLEPVLEATQSKKLISSDQKTVTQIRKSSLQRAGRASVDEAGTRITPTSTIPPQSNTLTSRTATLRPRKGPTAGSALPKYRPRSVIVEGSPHETLSAIRLAARRKHSSSDDEKDSNDLETDSNSVVALHSLMDKRDKTASPKPRRLRKALESSSSGLDSSTSSPPRKSKESFVASLTSSPPRKSKESSFVASLTSTPPKKKAQKSTSPPAVSKSSLPRPSTRDSPRTSSDSPRTPSSLKNIASRYLNSRSTGRESPSPLKSSPTSNGSPVTRRSGLKKSTTSSNGSDSNQNTPTAPSTRTRTINIGDESVDDIEMMLACVSSPSDPTPSIPRINKSRFLTPPQAPETPSRYLTTSQRSMSGLSYSSLAPSSDMTSSPSRRMSPDRRPPALRSSIAAWQALADLSLEINADELKGGLIKELDLPATPVMMSPSPSMIILDSENEGRESPTPLTLPSPGGYTSISQVLLPSVTPAPGMQLRSSSFYSERRDPEISEMDSATVTLLKLQLASVENIAKERLSQIQKMEEQMHILKERRKKDERELLTHVNDLEERLREALVQRDREKDRDRAASRMAHANNESFSVDSPDVHAECRELLDEHIRAAEEERDDAVSKAVSEIAERERAERKKLHDGYERCHILSQVASDTQHLWNNVREVADAELETVRSNRETLAVLLAGLDFFEAQIHISRCIRIPPPTAAKFHLI</sequence>
<proteinExistence type="inferred from homology"/>
<keyword evidence="8 16" id="KW-0812">Transmembrane</keyword>
<feature type="transmembrane region" description="Helical" evidence="16">
    <location>
        <begin position="225"/>
        <end position="246"/>
    </location>
</feature>
<dbReference type="PANTHER" id="PTHR12989">
    <property type="entry name" value="ALPHA-1,2-GLUCOSYLTRANSFERASE ALG10"/>
    <property type="match status" value="1"/>
</dbReference>
<feature type="compositionally biased region" description="Polar residues" evidence="15">
    <location>
        <begin position="724"/>
        <end position="747"/>
    </location>
</feature>
<evidence type="ECO:0000256" key="1">
    <source>
        <dbReference type="ARBA" id="ARBA00004477"/>
    </source>
</evidence>
<evidence type="ECO:0000256" key="2">
    <source>
        <dbReference type="ARBA" id="ARBA00004922"/>
    </source>
</evidence>
<keyword evidence="9" id="KW-0256">Endoplasmic reticulum</keyword>
<dbReference type="Pfam" id="PF04922">
    <property type="entry name" value="DIE2_ALG10"/>
    <property type="match status" value="1"/>
</dbReference>
<feature type="compositionally biased region" description="Low complexity" evidence="15">
    <location>
        <begin position="776"/>
        <end position="788"/>
    </location>
</feature>
<feature type="transmembrane region" description="Helical" evidence="16">
    <location>
        <begin position="85"/>
        <end position="102"/>
    </location>
</feature>
<evidence type="ECO:0000256" key="8">
    <source>
        <dbReference type="ARBA" id="ARBA00022692"/>
    </source>
</evidence>
<feature type="compositionally biased region" description="Polar residues" evidence="15">
    <location>
        <begin position="438"/>
        <end position="448"/>
    </location>
</feature>
<dbReference type="GO" id="GO:0006488">
    <property type="term" value="P:dolichol-linked oligosaccharide biosynthetic process"/>
    <property type="evidence" value="ECO:0007669"/>
    <property type="project" value="InterPro"/>
</dbReference>
<keyword evidence="11 16" id="KW-0472">Membrane</keyword>
<feature type="compositionally biased region" description="Polar residues" evidence="15">
    <location>
        <begin position="595"/>
        <end position="613"/>
    </location>
</feature>
<comment type="caution">
    <text evidence="17">The sequence shown here is derived from an EMBL/GenBank/DDBJ whole genome shotgun (WGS) entry which is preliminary data.</text>
</comment>
<feature type="region of interest" description="Disordered" evidence="15">
    <location>
        <begin position="493"/>
        <end position="629"/>
    </location>
</feature>
<feature type="compositionally biased region" description="Acidic residues" evidence="15">
    <location>
        <begin position="661"/>
        <end position="670"/>
    </location>
</feature>
<evidence type="ECO:0000256" key="9">
    <source>
        <dbReference type="ARBA" id="ARBA00022824"/>
    </source>
</evidence>
<name>A0A286UQS0_9AGAM</name>
<evidence type="ECO:0000256" key="3">
    <source>
        <dbReference type="ARBA" id="ARBA00010600"/>
    </source>
</evidence>
<dbReference type="EMBL" id="NBII01000002">
    <property type="protein sequence ID" value="PAV21825.1"/>
    <property type="molecule type" value="Genomic_DNA"/>
</dbReference>
<feature type="transmembrane region" description="Helical" evidence="16">
    <location>
        <begin position="377"/>
        <end position="398"/>
    </location>
</feature>
<evidence type="ECO:0000256" key="16">
    <source>
        <dbReference type="SAM" id="Phobius"/>
    </source>
</evidence>
<feature type="transmembrane region" description="Helical" evidence="16">
    <location>
        <begin position="307"/>
        <end position="331"/>
    </location>
</feature>
<evidence type="ECO:0000313" key="17">
    <source>
        <dbReference type="EMBL" id="PAV21825.1"/>
    </source>
</evidence>
<feature type="compositionally biased region" description="Basic and acidic residues" evidence="15">
    <location>
        <begin position="493"/>
        <end position="525"/>
    </location>
</feature>
<accession>A0A286UQS0</accession>
<dbReference type="InParanoid" id="A0A286UQS0"/>
<protein>
    <recommendedName>
        <fullName evidence="5">Dol-P-Glc:Glc(2)Man(9)GlcNAc(2)-PP-Dol alpha-1,2-glucosyltransferase</fullName>
        <ecNumber evidence="4">2.4.1.256</ecNumber>
    </recommendedName>
    <alternativeName>
        <fullName evidence="12">Asparagine-linked glycosylation protein 10</fullName>
    </alternativeName>
</protein>
<evidence type="ECO:0000256" key="14">
    <source>
        <dbReference type="ARBA" id="ARBA00048064"/>
    </source>
</evidence>
<feature type="compositionally biased region" description="Low complexity" evidence="15">
    <location>
        <begin position="905"/>
        <end position="930"/>
    </location>
</feature>
<feature type="compositionally biased region" description="Polar residues" evidence="15">
    <location>
        <begin position="558"/>
        <end position="581"/>
    </location>
</feature>
<comment type="subcellular location">
    <subcellularLocation>
        <location evidence="1">Endoplasmic reticulum membrane</location>
        <topology evidence="1">Multi-pass membrane protein</topology>
    </subcellularLocation>
</comment>
<dbReference type="EC" id="2.4.1.256" evidence="4"/>
<dbReference type="Proteomes" id="UP000217199">
    <property type="component" value="Unassembled WGS sequence"/>
</dbReference>
<evidence type="ECO:0000256" key="13">
    <source>
        <dbReference type="ARBA" id="ARBA00044727"/>
    </source>
</evidence>
<organism evidence="17 18">
    <name type="scientific">Pyrrhoderma noxium</name>
    <dbReference type="NCBI Taxonomy" id="2282107"/>
    <lineage>
        <taxon>Eukaryota</taxon>
        <taxon>Fungi</taxon>
        <taxon>Dikarya</taxon>
        <taxon>Basidiomycota</taxon>
        <taxon>Agaricomycotina</taxon>
        <taxon>Agaricomycetes</taxon>
        <taxon>Hymenochaetales</taxon>
        <taxon>Hymenochaetaceae</taxon>
        <taxon>Pyrrhoderma</taxon>
    </lineage>
</organism>
<evidence type="ECO:0000256" key="12">
    <source>
        <dbReference type="ARBA" id="ARBA00032069"/>
    </source>
</evidence>
<evidence type="ECO:0000256" key="5">
    <source>
        <dbReference type="ARBA" id="ARBA00018512"/>
    </source>
</evidence>
<keyword evidence="7" id="KW-0808">Transferase</keyword>
<feature type="compositionally biased region" description="Polar residues" evidence="15">
    <location>
        <begin position="795"/>
        <end position="853"/>
    </location>
</feature>
<keyword evidence="10 16" id="KW-1133">Transmembrane helix</keyword>
<evidence type="ECO:0000256" key="15">
    <source>
        <dbReference type="SAM" id="MobiDB-lite"/>
    </source>
</evidence>
<evidence type="ECO:0000256" key="4">
    <source>
        <dbReference type="ARBA" id="ARBA00011967"/>
    </source>
</evidence>
<evidence type="ECO:0000256" key="10">
    <source>
        <dbReference type="ARBA" id="ARBA00022989"/>
    </source>
</evidence>
<evidence type="ECO:0000256" key="6">
    <source>
        <dbReference type="ARBA" id="ARBA00022676"/>
    </source>
</evidence>
<feature type="region of interest" description="Disordered" evidence="15">
    <location>
        <begin position="870"/>
        <end position="938"/>
    </location>
</feature>
<evidence type="ECO:0000256" key="7">
    <source>
        <dbReference type="ARBA" id="ARBA00022679"/>
    </source>
</evidence>
<dbReference type="OrthoDB" id="4769at2759"/>
<comment type="similarity">
    <text evidence="3">Belongs to the ALG10 glucosyltransferase family.</text>
</comment>
<gene>
    <name evidence="17" type="ORF">PNOK_0178200</name>
</gene>
<keyword evidence="6" id="KW-0328">Glycosyltransferase</keyword>
<reference evidence="17 18" key="1">
    <citation type="journal article" date="2017" name="Mol. Ecol.">
        <title>Comparative and population genomic landscape of Phellinus noxius: A hypervariable fungus causing root rot in trees.</title>
        <authorList>
            <person name="Chung C.L."/>
            <person name="Lee T.J."/>
            <person name="Akiba M."/>
            <person name="Lee H.H."/>
            <person name="Kuo T.H."/>
            <person name="Liu D."/>
            <person name="Ke H.M."/>
            <person name="Yokoi T."/>
            <person name="Roa M.B."/>
            <person name="Lu M.J."/>
            <person name="Chang Y.Y."/>
            <person name="Ann P.J."/>
            <person name="Tsai J.N."/>
            <person name="Chen C.Y."/>
            <person name="Tzean S.S."/>
            <person name="Ota Y."/>
            <person name="Hattori T."/>
            <person name="Sahashi N."/>
            <person name="Liou R.F."/>
            <person name="Kikuchi T."/>
            <person name="Tsai I.J."/>
        </authorList>
    </citation>
    <scope>NUCLEOTIDE SEQUENCE [LARGE SCALE GENOMIC DNA]</scope>
    <source>
        <strain evidence="17 18">FFPRI411160</strain>
    </source>
</reference>
<dbReference type="AlphaFoldDB" id="A0A286UQS0"/>
<comment type="catalytic activity">
    <reaction evidence="14">
        <text>an alpha-D-Glc-(1-&gt;3)-alpha-D-Glc-(1-&gt;3)-alpha-D-Man-(1-&gt;2)-alpha-D-Man-(1-&gt;2)-alpha-D-Man-(1-&gt;3)-[alpha-D-Man-(1-&gt;2)-alpha-D-Man-(1-&gt;3)-[alpha-D-Man-(1-&gt;2)-alpha-D-Man-(1-&gt;6)]-alpha-D-Man-(1-&gt;6)]-beta-D-Man-(1-&gt;4)-beta-D-GlcNAc-(1-&gt;4)-alpha-D-GlcNAc-diphospho-di-trans,poly-cis-dolichol + a di-trans,poly-cis-dolichyl beta-D-glucosyl phosphate = a alpha-D-Glc-(1-&gt;2)-alpha-D-Glc-(1-&gt;3)-alpha-D-Glc-(1-&gt;3)-alpha-D-Man-(1-&gt;2)-alpha-D-Man-(1-&gt;2)-alpha-D-Man-(1-&gt;3)-[alpha-D-Man-(1-&gt;2)-alpha-D-Man-(1-&gt;3)-[alpha-D-Man-(1-&gt;2)-alpha-D-Man-(1-&gt;6)]-alpha-D-Man-(1-&gt;6)]-beta-D-Man-(1-&gt;4)-beta-D-GlcNAc-(1-&gt;4)-alpha-D-GlcNAc-diphospho-di-trans,poly-cis-dolichol + a di-trans,poly-cis-dolichyl phosphate + H(+)</text>
        <dbReference type="Rhea" id="RHEA:29543"/>
        <dbReference type="Rhea" id="RHEA-COMP:19498"/>
        <dbReference type="Rhea" id="RHEA-COMP:19502"/>
        <dbReference type="Rhea" id="RHEA-COMP:19512"/>
        <dbReference type="Rhea" id="RHEA-COMP:19522"/>
        <dbReference type="ChEBI" id="CHEBI:15378"/>
        <dbReference type="ChEBI" id="CHEBI:57525"/>
        <dbReference type="ChEBI" id="CHEBI:57683"/>
        <dbReference type="ChEBI" id="CHEBI:132522"/>
        <dbReference type="ChEBI" id="CHEBI:132523"/>
        <dbReference type="EC" id="2.4.1.256"/>
    </reaction>
    <physiologicalReaction direction="left-to-right" evidence="14">
        <dbReference type="Rhea" id="RHEA:29544"/>
    </physiologicalReaction>
</comment>
<dbReference type="InterPro" id="IPR016900">
    <property type="entry name" value="Alg10"/>
</dbReference>
<dbReference type="PANTHER" id="PTHR12989:SF10">
    <property type="entry name" value="DOL-P-GLC:GLC(2)MAN(9)GLCNAC(2)-PP-DOL ALPHA-1,2-GLUCOSYLTRANSFERASE-RELATED"/>
    <property type="match status" value="1"/>
</dbReference>
<dbReference type="GO" id="GO:0106073">
    <property type="term" value="F:dolichyl pyrophosphate Glc2Man9GlcNAc2 alpha-1,2-glucosyltransferase activity"/>
    <property type="evidence" value="ECO:0007669"/>
    <property type="project" value="UniProtKB-EC"/>
</dbReference>
<keyword evidence="18" id="KW-1185">Reference proteome</keyword>
<feature type="compositionally biased region" description="Basic and acidic residues" evidence="15">
    <location>
        <begin position="1110"/>
        <end position="1120"/>
    </location>
</feature>
<feature type="compositionally biased region" description="Low complexity" evidence="15">
    <location>
        <begin position="702"/>
        <end position="713"/>
    </location>
</feature>
<feature type="compositionally biased region" description="Polar residues" evidence="15">
    <location>
        <begin position="754"/>
        <end position="763"/>
    </location>
</feature>
<dbReference type="STRING" id="2282107.A0A286UQS0"/>
<dbReference type="GO" id="GO:0005789">
    <property type="term" value="C:endoplasmic reticulum membrane"/>
    <property type="evidence" value="ECO:0007669"/>
    <property type="project" value="UniProtKB-SubCell"/>
</dbReference>
<feature type="region of interest" description="Disordered" evidence="15">
    <location>
        <begin position="651"/>
        <end position="854"/>
    </location>
</feature>